<evidence type="ECO:0000313" key="3">
    <source>
        <dbReference type="Proteomes" id="UP000433181"/>
    </source>
</evidence>
<evidence type="ECO:0000259" key="1">
    <source>
        <dbReference type="Pfam" id="PF13144"/>
    </source>
</evidence>
<dbReference type="CDD" id="cd11614">
    <property type="entry name" value="SAF_CpaB_FlgA_like"/>
    <property type="match status" value="1"/>
</dbReference>
<evidence type="ECO:0000313" key="2">
    <source>
        <dbReference type="EMBL" id="MSU07877.1"/>
    </source>
</evidence>
<dbReference type="GO" id="GO:0044780">
    <property type="term" value="P:bacterial-type flagellum assembly"/>
    <property type="evidence" value="ECO:0007669"/>
    <property type="project" value="InterPro"/>
</dbReference>
<dbReference type="PANTHER" id="PTHR36307:SF1">
    <property type="entry name" value="FLAGELLA BASAL BODY P-RING FORMATION PROTEIN FLGA"/>
    <property type="match status" value="1"/>
</dbReference>
<dbReference type="Gene3D" id="2.30.30.760">
    <property type="match status" value="1"/>
</dbReference>
<dbReference type="NCBIfam" id="TIGR03170">
    <property type="entry name" value="flgA_cterm"/>
    <property type="match status" value="1"/>
</dbReference>
<dbReference type="PANTHER" id="PTHR36307">
    <property type="entry name" value="FLAGELLA BASAL BODY P-RING FORMATION PROTEIN FLGA"/>
    <property type="match status" value="1"/>
</dbReference>
<reference evidence="2 3" key="1">
    <citation type="submission" date="2019-08" db="EMBL/GenBank/DDBJ databases">
        <title>In-depth cultivation of the pig gut microbiome towards novel bacterial diversity and tailored functional studies.</title>
        <authorList>
            <person name="Wylensek D."/>
            <person name="Hitch T.C.A."/>
            <person name="Clavel T."/>
        </authorList>
    </citation>
    <scope>NUCLEOTIDE SEQUENCE [LARGE SCALE GENOMIC DNA]</scope>
    <source>
        <strain evidence="2 3">WCA-693-APC-5D-A</strain>
    </source>
</reference>
<keyword evidence="2" id="KW-0969">Cilium</keyword>
<dbReference type="Proteomes" id="UP000433181">
    <property type="component" value="Unassembled WGS sequence"/>
</dbReference>
<organism evidence="2 3">
    <name type="scientific">Anaerovibrio slackiae</name>
    <dbReference type="NCBI Taxonomy" id="2652309"/>
    <lineage>
        <taxon>Bacteria</taxon>
        <taxon>Bacillati</taxon>
        <taxon>Bacillota</taxon>
        <taxon>Negativicutes</taxon>
        <taxon>Selenomonadales</taxon>
        <taxon>Selenomonadaceae</taxon>
        <taxon>Anaerovibrio</taxon>
    </lineage>
</organism>
<feature type="domain" description="Flagella basal body P-ring formation protein FlgA SAF" evidence="1">
    <location>
        <begin position="142"/>
        <end position="264"/>
    </location>
</feature>
<dbReference type="InterPro" id="IPR017585">
    <property type="entry name" value="SAF_FlgA"/>
</dbReference>
<protein>
    <submittedName>
        <fullName evidence="2">Flagellar basal body P-ring formation protein FlgA</fullName>
    </submittedName>
</protein>
<dbReference type="GeneID" id="96777791"/>
<keyword evidence="2" id="KW-0966">Cell projection</keyword>
<sequence>MGRPGSFFGVVCLLGALLLLLPAVSRDKAVPGWLAAGQAEAAVTVTPTPQLPQVIVRENFIQQAVKCIDETLAASGETKRYTVVPVNVPAGLRLPWGEITYRTYAPNGIRKSLNSAISVEVLVNGEHYATMKCIMKVRFFGKVVTSARRIQHEVPLQAADLRIEEREDKGGAYATYTDPQELIGKVLFSNVSEGTVLHSGLVREPILIRPYAVVNICTVFNGVDIKVPGTALETGRRGAYISVKNDSSGRKVRAKVIDENNVMVVQ</sequence>
<dbReference type="Pfam" id="PF13144">
    <property type="entry name" value="ChapFlgA"/>
    <property type="match status" value="1"/>
</dbReference>
<keyword evidence="2" id="KW-0282">Flagellum</keyword>
<comment type="caution">
    <text evidence="2">The sequence shown here is derived from an EMBL/GenBank/DDBJ whole genome shotgun (WGS) entry which is preliminary data.</text>
</comment>
<gene>
    <name evidence="2" type="primary">flgA</name>
    <name evidence="2" type="ORF">FYJ84_02590</name>
</gene>
<dbReference type="InterPro" id="IPR039246">
    <property type="entry name" value="Flagellar_FlgA"/>
</dbReference>
<keyword evidence="3" id="KW-1185">Reference proteome</keyword>
<dbReference type="RefSeq" id="WP_154405830.1">
    <property type="nucleotide sequence ID" value="NZ_VUNR01000003.1"/>
</dbReference>
<name>A0A6I2UAY5_9FIRM</name>
<dbReference type="Gene3D" id="3.90.1210.10">
    <property type="entry name" value="Antifreeze-like/N-acetylneuraminic acid synthase C-terminal domain"/>
    <property type="match status" value="1"/>
</dbReference>
<dbReference type="AlphaFoldDB" id="A0A6I2UAY5"/>
<dbReference type="EMBL" id="VUNR01000003">
    <property type="protein sequence ID" value="MSU07877.1"/>
    <property type="molecule type" value="Genomic_DNA"/>
</dbReference>
<accession>A0A6I2UAY5</accession>
<proteinExistence type="predicted"/>